<gene>
    <name evidence="1" type="ORF">NQV15_10545</name>
</gene>
<evidence type="ECO:0000313" key="1">
    <source>
        <dbReference type="EMBL" id="UUP12295.1"/>
    </source>
</evidence>
<evidence type="ECO:0008006" key="3">
    <source>
        <dbReference type="Google" id="ProtNLM"/>
    </source>
</evidence>
<dbReference type="EMBL" id="CP102173">
    <property type="protein sequence ID" value="UUP12295.1"/>
    <property type="molecule type" value="Genomic_DNA"/>
</dbReference>
<dbReference type="RefSeq" id="WP_232399781.1">
    <property type="nucleotide sequence ID" value="NZ_CP102173.1"/>
</dbReference>
<keyword evidence="2" id="KW-1185">Reference proteome</keyword>
<organism evidence="1 2">
    <name type="scientific">Aeromicrobium wangtongii</name>
    <dbReference type="NCBI Taxonomy" id="2969247"/>
    <lineage>
        <taxon>Bacteria</taxon>
        <taxon>Bacillati</taxon>
        <taxon>Actinomycetota</taxon>
        <taxon>Actinomycetes</taxon>
        <taxon>Propionibacteriales</taxon>
        <taxon>Nocardioidaceae</taxon>
        <taxon>Aeromicrobium</taxon>
    </lineage>
</organism>
<name>A0ABY5M5T1_9ACTN</name>
<reference evidence="1 2" key="1">
    <citation type="submission" date="2022-08" db="EMBL/GenBank/DDBJ databases">
        <title>novel species in genus Aeromicrobium.</title>
        <authorList>
            <person name="Ye L."/>
        </authorList>
    </citation>
    <scope>NUCLEOTIDE SEQUENCE [LARGE SCALE GENOMIC DNA]</scope>
    <source>
        <strain evidence="2">zg-Y1379</strain>
    </source>
</reference>
<dbReference type="Proteomes" id="UP001316184">
    <property type="component" value="Chromosome"/>
</dbReference>
<evidence type="ECO:0000313" key="2">
    <source>
        <dbReference type="Proteomes" id="UP001316184"/>
    </source>
</evidence>
<proteinExistence type="predicted"/>
<sequence>MSVLTVGSAEADVEVVPDPARPRLILDGERDTAPRARRPVAPRHVSANPIAEPVWNPIGTCRVDAVIGLYGCRTDEPAEPDDDADAPDLTPGDVLRAVRKIGLPSLQVRVQPGEKTLVNVPTIFYAEPQPFERSVQLLGFDVDVVAEPVSYHWVHGDGSDTTTDQPGRPYPAMDVTHRYTEPADAVQPRVDVTYRVRFRVDGGPWSTLGQTLIASGPPAALDVKEAAPVLTTP</sequence>
<accession>A0ABY5M5T1</accession>
<protein>
    <recommendedName>
        <fullName evidence="3">PKD domain-containing protein</fullName>
    </recommendedName>
</protein>